<protein>
    <submittedName>
        <fullName evidence="2">Uncharacterized protein</fullName>
    </submittedName>
</protein>
<sequence>MADTTQRPEPQQEGSETTGARSGCRCGCGGHGGAQERAAAPRVAQPVGEGYERPEPSEVTDSSSGDDPTAATGSSAGGAQAPEASGVVPGRKAGNTLGLRDVSASATGGCGCGGHGHGHAHGRAHAHGRSGCGCGGH</sequence>
<dbReference type="EMBL" id="LR134363">
    <property type="protein sequence ID" value="VEG75571.1"/>
    <property type="molecule type" value="Genomic_DNA"/>
</dbReference>
<name>A0A3S4SQS7_9ACTO</name>
<feature type="compositionally biased region" description="Basic residues" evidence="1">
    <location>
        <begin position="116"/>
        <end position="128"/>
    </location>
</feature>
<gene>
    <name evidence="2" type="ORF">NCTC11923_02243</name>
</gene>
<reference evidence="2 3" key="1">
    <citation type="submission" date="2018-12" db="EMBL/GenBank/DDBJ databases">
        <authorList>
            <consortium name="Pathogen Informatics"/>
        </authorList>
    </citation>
    <scope>NUCLEOTIDE SEQUENCE [LARGE SCALE GENOMIC DNA]</scope>
    <source>
        <strain evidence="2 3">NCTC11923</strain>
    </source>
</reference>
<feature type="compositionally biased region" description="Polar residues" evidence="1">
    <location>
        <begin position="1"/>
        <end position="18"/>
    </location>
</feature>
<keyword evidence="3" id="KW-1185">Reference proteome</keyword>
<accession>A0A3S4SQS7</accession>
<evidence type="ECO:0000256" key="1">
    <source>
        <dbReference type="SAM" id="MobiDB-lite"/>
    </source>
</evidence>
<organism evidence="2 3">
    <name type="scientific">Actinomyces slackii</name>
    <dbReference type="NCBI Taxonomy" id="52774"/>
    <lineage>
        <taxon>Bacteria</taxon>
        <taxon>Bacillati</taxon>
        <taxon>Actinomycetota</taxon>
        <taxon>Actinomycetes</taxon>
        <taxon>Actinomycetales</taxon>
        <taxon>Actinomycetaceae</taxon>
        <taxon>Actinomyces</taxon>
    </lineage>
</organism>
<feature type="region of interest" description="Disordered" evidence="1">
    <location>
        <begin position="1"/>
        <end position="137"/>
    </location>
</feature>
<dbReference type="KEGG" id="asla:NCTC11923_02243"/>
<feature type="compositionally biased region" description="Low complexity" evidence="1">
    <location>
        <begin position="69"/>
        <end position="79"/>
    </location>
</feature>
<dbReference type="RefSeq" id="WP_084500584.1">
    <property type="nucleotide sequence ID" value="NZ_CBCRWE010000001.1"/>
</dbReference>
<evidence type="ECO:0000313" key="2">
    <source>
        <dbReference type="EMBL" id="VEG75571.1"/>
    </source>
</evidence>
<dbReference type="Proteomes" id="UP000276899">
    <property type="component" value="Chromosome"/>
</dbReference>
<dbReference type="AlphaFoldDB" id="A0A3S4SQS7"/>
<dbReference type="STRING" id="1278298.GCA_000428685_01219"/>
<proteinExistence type="predicted"/>
<evidence type="ECO:0000313" key="3">
    <source>
        <dbReference type="Proteomes" id="UP000276899"/>
    </source>
</evidence>